<comment type="similarity">
    <text evidence="1 5">Belongs to the 5-formyltetrahydrofolate cyclo-ligase family.</text>
</comment>
<dbReference type="InterPro" id="IPR037171">
    <property type="entry name" value="NagB/RpiA_transferase-like"/>
</dbReference>
<comment type="cofactor">
    <cofactor evidence="5">
        <name>Mg(2+)</name>
        <dbReference type="ChEBI" id="CHEBI:18420"/>
    </cofactor>
</comment>
<dbReference type="GO" id="GO:0030272">
    <property type="term" value="F:5-formyltetrahydrofolate cyclo-ligase activity"/>
    <property type="evidence" value="ECO:0007669"/>
    <property type="project" value="UniProtKB-EC"/>
</dbReference>
<proteinExistence type="inferred from homology"/>
<dbReference type="EMBL" id="CP159289">
    <property type="protein sequence ID" value="XCH27494.1"/>
    <property type="molecule type" value="Genomic_DNA"/>
</dbReference>
<dbReference type="GO" id="GO:0005524">
    <property type="term" value="F:ATP binding"/>
    <property type="evidence" value="ECO:0007669"/>
    <property type="project" value="UniProtKB-KW"/>
</dbReference>
<keyword evidence="3 4" id="KW-0067">ATP-binding</keyword>
<dbReference type="GO" id="GO:0035999">
    <property type="term" value="P:tetrahydrofolate interconversion"/>
    <property type="evidence" value="ECO:0007669"/>
    <property type="project" value="TreeGrafter"/>
</dbReference>
<dbReference type="SUPFAM" id="SSF100950">
    <property type="entry name" value="NagB/RpiA/CoA transferase-like"/>
    <property type="match status" value="1"/>
</dbReference>
<comment type="catalytic activity">
    <reaction evidence="5">
        <text>(6S)-5-formyl-5,6,7,8-tetrahydrofolate + ATP = (6R)-5,10-methenyltetrahydrofolate + ADP + phosphate</text>
        <dbReference type="Rhea" id="RHEA:10488"/>
        <dbReference type="ChEBI" id="CHEBI:30616"/>
        <dbReference type="ChEBI" id="CHEBI:43474"/>
        <dbReference type="ChEBI" id="CHEBI:57455"/>
        <dbReference type="ChEBI" id="CHEBI:57457"/>
        <dbReference type="ChEBI" id="CHEBI:456216"/>
        <dbReference type="EC" id="6.3.3.2"/>
    </reaction>
</comment>
<keyword evidence="5" id="KW-0460">Magnesium</keyword>
<dbReference type="InterPro" id="IPR002698">
    <property type="entry name" value="FTHF_cligase"/>
</dbReference>
<accession>A0AAU8FTY5</accession>
<evidence type="ECO:0000256" key="2">
    <source>
        <dbReference type="ARBA" id="ARBA00022741"/>
    </source>
</evidence>
<keyword evidence="6" id="KW-0436">Ligase</keyword>
<dbReference type="GO" id="GO:0046872">
    <property type="term" value="F:metal ion binding"/>
    <property type="evidence" value="ECO:0007669"/>
    <property type="project" value="UniProtKB-KW"/>
</dbReference>
<organism evidence="6">
    <name type="scientific">Dyadobacter sp. 676</name>
    <dbReference type="NCBI Taxonomy" id="3088362"/>
    <lineage>
        <taxon>Bacteria</taxon>
        <taxon>Pseudomonadati</taxon>
        <taxon>Bacteroidota</taxon>
        <taxon>Cytophagia</taxon>
        <taxon>Cytophagales</taxon>
        <taxon>Spirosomataceae</taxon>
        <taxon>Dyadobacter</taxon>
    </lineage>
</organism>
<keyword evidence="5" id="KW-0479">Metal-binding</keyword>
<dbReference type="AlphaFoldDB" id="A0AAU8FTY5"/>
<dbReference type="Gene3D" id="3.40.50.10420">
    <property type="entry name" value="NagB/RpiA/CoA transferase-like"/>
    <property type="match status" value="1"/>
</dbReference>
<evidence type="ECO:0000256" key="4">
    <source>
        <dbReference type="PIRSR" id="PIRSR006806-1"/>
    </source>
</evidence>
<sequence>MKKAALRKEFLQKRKEADEPSLIEKNALIAQNLEKYVQRNLFKTLHTFLPQLGSREINTFYLIELFRISFPAMRIAAPYIVPGTREMEHFLLTPFTHLVMNQWRIPEPDPTTSRKIAPEEIDIVLVPLLAFDRKGYRVGYGGGYYDRFLPQTRPECIKMGLSLFEEVDEIEDIDAFDIPLDVCITPEHVYNFSDR</sequence>
<gene>
    <name evidence="6" type="ORF">ABV298_14330</name>
</gene>
<dbReference type="GO" id="GO:0009396">
    <property type="term" value="P:folic acid-containing compound biosynthetic process"/>
    <property type="evidence" value="ECO:0007669"/>
    <property type="project" value="TreeGrafter"/>
</dbReference>
<dbReference type="PIRSF" id="PIRSF006806">
    <property type="entry name" value="FTHF_cligase"/>
    <property type="match status" value="1"/>
</dbReference>
<keyword evidence="2 4" id="KW-0547">Nucleotide-binding</keyword>
<evidence type="ECO:0000256" key="5">
    <source>
        <dbReference type="RuleBase" id="RU361279"/>
    </source>
</evidence>
<evidence type="ECO:0000256" key="3">
    <source>
        <dbReference type="ARBA" id="ARBA00022840"/>
    </source>
</evidence>
<dbReference type="InterPro" id="IPR024185">
    <property type="entry name" value="FTHF_cligase-like_sf"/>
</dbReference>
<name>A0AAU8FTY5_9BACT</name>
<protein>
    <recommendedName>
        <fullName evidence="5">5-formyltetrahydrofolate cyclo-ligase</fullName>
        <ecNumber evidence="5">6.3.3.2</ecNumber>
    </recommendedName>
</protein>
<feature type="binding site" evidence="4">
    <location>
        <position position="56"/>
    </location>
    <ligand>
        <name>substrate</name>
    </ligand>
</feature>
<dbReference type="RefSeq" id="WP_353722747.1">
    <property type="nucleotide sequence ID" value="NZ_CP159289.1"/>
</dbReference>
<dbReference type="EC" id="6.3.3.2" evidence="5"/>
<dbReference type="PANTHER" id="PTHR23407">
    <property type="entry name" value="ATPASE INHIBITOR/5-FORMYLTETRAHYDROFOLATE CYCLO-LIGASE"/>
    <property type="match status" value="1"/>
</dbReference>
<evidence type="ECO:0000256" key="1">
    <source>
        <dbReference type="ARBA" id="ARBA00010638"/>
    </source>
</evidence>
<dbReference type="PANTHER" id="PTHR23407:SF1">
    <property type="entry name" value="5-FORMYLTETRAHYDROFOLATE CYCLO-LIGASE"/>
    <property type="match status" value="1"/>
</dbReference>
<evidence type="ECO:0000313" key="6">
    <source>
        <dbReference type="EMBL" id="XCH27494.1"/>
    </source>
</evidence>
<dbReference type="Pfam" id="PF01812">
    <property type="entry name" value="5-FTHF_cyc-lig"/>
    <property type="match status" value="1"/>
</dbReference>
<feature type="binding site" evidence="4">
    <location>
        <begin position="137"/>
        <end position="145"/>
    </location>
    <ligand>
        <name>ATP</name>
        <dbReference type="ChEBI" id="CHEBI:30616"/>
    </ligand>
</feature>
<feature type="binding site" evidence="4">
    <location>
        <position position="49"/>
    </location>
    <ligand>
        <name>substrate</name>
    </ligand>
</feature>
<dbReference type="NCBIfam" id="TIGR02727">
    <property type="entry name" value="MTHFS_bact"/>
    <property type="match status" value="1"/>
</dbReference>
<feature type="binding site" evidence="4">
    <location>
        <begin position="3"/>
        <end position="7"/>
    </location>
    <ligand>
        <name>ATP</name>
        <dbReference type="ChEBI" id="CHEBI:30616"/>
    </ligand>
</feature>
<reference evidence="6" key="1">
    <citation type="submission" date="2024-06" db="EMBL/GenBank/DDBJ databases">
        <title>Sequencing and assembly of the genome of Dyadobacter sp. strain 676, a symbiont of Cyamopsis tetragonoloba.</title>
        <authorList>
            <person name="Guro P."/>
            <person name="Sazanova A."/>
            <person name="Kuznetsova I."/>
            <person name="Belimov A."/>
            <person name="Safronova V."/>
        </authorList>
    </citation>
    <scope>NUCLEOTIDE SEQUENCE</scope>
    <source>
        <strain evidence="6">676</strain>
    </source>
</reference>